<dbReference type="InterPro" id="IPR001647">
    <property type="entry name" value="HTH_TetR"/>
</dbReference>
<dbReference type="PROSITE" id="PS50977">
    <property type="entry name" value="HTH_TETR_2"/>
    <property type="match status" value="1"/>
</dbReference>
<dbReference type="InterPro" id="IPR009057">
    <property type="entry name" value="Homeodomain-like_sf"/>
</dbReference>
<dbReference type="RefSeq" id="WP_189420134.1">
    <property type="nucleotide sequence ID" value="NZ_BMYZ01000003.1"/>
</dbReference>
<evidence type="ECO:0000313" key="6">
    <source>
        <dbReference type="EMBL" id="GGY83421.1"/>
    </source>
</evidence>
<organism evidence="6 7">
    <name type="scientific">Cellvibrio zantedeschiae</name>
    <dbReference type="NCBI Taxonomy" id="1237077"/>
    <lineage>
        <taxon>Bacteria</taxon>
        <taxon>Pseudomonadati</taxon>
        <taxon>Pseudomonadota</taxon>
        <taxon>Gammaproteobacteria</taxon>
        <taxon>Cellvibrionales</taxon>
        <taxon>Cellvibrionaceae</taxon>
        <taxon>Cellvibrio</taxon>
    </lineage>
</organism>
<keyword evidence="2 4" id="KW-0238">DNA-binding</keyword>
<evidence type="ECO:0000256" key="3">
    <source>
        <dbReference type="ARBA" id="ARBA00023163"/>
    </source>
</evidence>
<dbReference type="Gene3D" id="1.10.357.10">
    <property type="entry name" value="Tetracycline Repressor, domain 2"/>
    <property type="match status" value="1"/>
</dbReference>
<dbReference type="Pfam" id="PF16925">
    <property type="entry name" value="TetR_C_13"/>
    <property type="match status" value="1"/>
</dbReference>
<evidence type="ECO:0000256" key="1">
    <source>
        <dbReference type="ARBA" id="ARBA00023015"/>
    </source>
</evidence>
<dbReference type="SUPFAM" id="SSF46689">
    <property type="entry name" value="Homeodomain-like"/>
    <property type="match status" value="1"/>
</dbReference>
<dbReference type="SUPFAM" id="SSF48498">
    <property type="entry name" value="Tetracyclin repressor-like, C-terminal domain"/>
    <property type="match status" value="1"/>
</dbReference>
<dbReference type="Proteomes" id="UP000619761">
    <property type="component" value="Unassembled WGS sequence"/>
</dbReference>
<gene>
    <name evidence="6" type="ORF">GCM10011613_30390</name>
</gene>
<evidence type="ECO:0000256" key="4">
    <source>
        <dbReference type="PROSITE-ProRule" id="PRU00335"/>
    </source>
</evidence>
<evidence type="ECO:0000313" key="7">
    <source>
        <dbReference type="Proteomes" id="UP000619761"/>
    </source>
</evidence>
<sequence>MAENTRDKLIAMSIDAMSIKGFNNTGIAEILARVNVPKGSFYHYFKSKDELGLAIIEHYGQQLQAGLAEHLANGTGSALTRLRSYFESILTYFAGNVGSCNCLLGNLGQELSMQDSAMRDAIFVHYRAIENQIAKCLTQAKAEGELASGLDPQVLAKMFFAGWEGCLVRSRLEQSEQPLRDLLELYFSSVFRSR</sequence>
<evidence type="ECO:0000256" key="2">
    <source>
        <dbReference type="ARBA" id="ARBA00023125"/>
    </source>
</evidence>
<evidence type="ECO:0000259" key="5">
    <source>
        <dbReference type="PROSITE" id="PS50977"/>
    </source>
</evidence>
<accession>A0ABQ3B7L8</accession>
<reference evidence="7" key="1">
    <citation type="journal article" date="2019" name="Int. J. Syst. Evol. Microbiol.">
        <title>The Global Catalogue of Microorganisms (GCM) 10K type strain sequencing project: providing services to taxonomists for standard genome sequencing and annotation.</title>
        <authorList>
            <consortium name="The Broad Institute Genomics Platform"/>
            <consortium name="The Broad Institute Genome Sequencing Center for Infectious Disease"/>
            <person name="Wu L."/>
            <person name="Ma J."/>
        </authorList>
    </citation>
    <scope>NUCLEOTIDE SEQUENCE [LARGE SCALE GENOMIC DNA]</scope>
    <source>
        <strain evidence="7">KCTC 32239</strain>
    </source>
</reference>
<dbReference type="PANTHER" id="PTHR47506">
    <property type="entry name" value="TRANSCRIPTIONAL REGULATORY PROTEIN"/>
    <property type="match status" value="1"/>
</dbReference>
<keyword evidence="3" id="KW-0804">Transcription</keyword>
<name>A0ABQ3B7L8_9GAMM</name>
<feature type="DNA-binding region" description="H-T-H motif" evidence="4">
    <location>
        <begin position="26"/>
        <end position="45"/>
    </location>
</feature>
<dbReference type="InterPro" id="IPR011075">
    <property type="entry name" value="TetR_C"/>
</dbReference>
<dbReference type="InterPro" id="IPR036271">
    <property type="entry name" value="Tet_transcr_reg_TetR-rel_C_sf"/>
</dbReference>
<dbReference type="Pfam" id="PF00440">
    <property type="entry name" value="TetR_N"/>
    <property type="match status" value="1"/>
</dbReference>
<keyword evidence="1" id="KW-0805">Transcription regulation</keyword>
<comment type="caution">
    <text evidence="6">The sequence shown here is derived from an EMBL/GenBank/DDBJ whole genome shotgun (WGS) entry which is preliminary data.</text>
</comment>
<proteinExistence type="predicted"/>
<dbReference type="PANTHER" id="PTHR47506:SF6">
    <property type="entry name" value="HTH-TYPE TRANSCRIPTIONAL REPRESSOR NEMR"/>
    <property type="match status" value="1"/>
</dbReference>
<dbReference type="EMBL" id="BMYZ01000003">
    <property type="protein sequence ID" value="GGY83421.1"/>
    <property type="molecule type" value="Genomic_DNA"/>
</dbReference>
<keyword evidence="7" id="KW-1185">Reference proteome</keyword>
<feature type="domain" description="HTH tetR-type" evidence="5">
    <location>
        <begin position="3"/>
        <end position="63"/>
    </location>
</feature>
<protein>
    <submittedName>
        <fullName evidence="6">TetR family transcriptional regulator</fullName>
    </submittedName>
</protein>